<evidence type="ECO:0000256" key="1">
    <source>
        <dbReference type="SAM" id="Phobius"/>
    </source>
</evidence>
<gene>
    <name evidence="2" type="ORF">SAMN05216377_11782</name>
</gene>
<dbReference type="AlphaFoldDB" id="A0A1G7YKU3"/>
<keyword evidence="1" id="KW-1133">Transmembrane helix</keyword>
<organism evidence="2 3">
    <name type="scientific">Pseudonocardia oroxyli</name>
    <dbReference type="NCBI Taxonomy" id="366584"/>
    <lineage>
        <taxon>Bacteria</taxon>
        <taxon>Bacillati</taxon>
        <taxon>Actinomycetota</taxon>
        <taxon>Actinomycetes</taxon>
        <taxon>Pseudonocardiales</taxon>
        <taxon>Pseudonocardiaceae</taxon>
        <taxon>Pseudonocardia</taxon>
    </lineage>
</organism>
<feature type="transmembrane region" description="Helical" evidence="1">
    <location>
        <begin position="6"/>
        <end position="25"/>
    </location>
</feature>
<feature type="transmembrane region" description="Helical" evidence="1">
    <location>
        <begin position="64"/>
        <end position="81"/>
    </location>
</feature>
<keyword evidence="3" id="KW-1185">Reference proteome</keyword>
<evidence type="ECO:0000313" key="3">
    <source>
        <dbReference type="Proteomes" id="UP000198967"/>
    </source>
</evidence>
<feature type="transmembrane region" description="Helical" evidence="1">
    <location>
        <begin position="37"/>
        <end position="58"/>
    </location>
</feature>
<keyword evidence="1" id="KW-0472">Membrane</keyword>
<dbReference type="Proteomes" id="UP000198967">
    <property type="component" value="Unassembled WGS sequence"/>
</dbReference>
<reference evidence="2 3" key="1">
    <citation type="submission" date="2016-10" db="EMBL/GenBank/DDBJ databases">
        <authorList>
            <person name="de Groot N.N."/>
        </authorList>
    </citation>
    <scope>NUCLEOTIDE SEQUENCE [LARGE SCALE GENOMIC DNA]</scope>
    <source>
        <strain evidence="2 3">CGMCC 4.3143</strain>
    </source>
</reference>
<keyword evidence="1" id="KW-0812">Transmembrane</keyword>
<dbReference type="EMBL" id="FNBE01000017">
    <property type="protein sequence ID" value="SDG96915.1"/>
    <property type="molecule type" value="Genomic_DNA"/>
</dbReference>
<name>A0A1G7YKU3_PSEOR</name>
<dbReference type="STRING" id="366584.SAMN05216377_11782"/>
<accession>A0A1G7YKU3</accession>
<evidence type="ECO:0000313" key="2">
    <source>
        <dbReference type="EMBL" id="SDG96915.1"/>
    </source>
</evidence>
<sequence length="93" mass="9643">MYEAAGYVVGGILVGLWAFLAFTDPDGESQTKAKNQALRLGGFWLIGFVVAAAGVYVVGGMGPGLIATGVLVCLFSWLALSDSVETSRDGRGE</sequence>
<proteinExistence type="predicted"/>
<protein>
    <submittedName>
        <fullName evidence="2">Uncharacterized protein</fullName>
    </submittedName>
</protein>